<sequence>MDSTYYTAGSSAEGIPVAEEGSSPLSEKTYVSSCSISSNTAAVISTTGPKVQVIIHPDYPIGCYTTSENAFPPNPDNRQPREGGGVRVNRDVAGEAAKLETKAVKNRILLCWLTLTIPLFLYLKFKFWDLVPASPHNF</sequence>
<gene>
    <name evidence="3" type="ORF">TRICI_002060</name>
</gene>
<keyword evidence="2" id="KW-0472">Membrane</keyword>
<feature type="region of interest" description="Disordered" evidence="1">
    <location>
        <begin position="1"/>
        <end position="21"/>
    </location>
</feature>
<organism evidence="3 4">
    <name type="scientific">Trichomonascus ciferrii</name>
    <dbReference type="NCBI Taxonomy" id="44093"/>
    <lineage>
        <taxon>Eukaryota</taxon>
        <taxon>Fungi</taxon>
        <taxon>Dikarya</taxon>
        <taxon>Ascomycota</taxon>
        <taxon>Saccharomycotina</taxon>
        <taxon>Dipodascomycetes</taxon>
        <taxon>Dipodascales</taxon>
        <taxon>Trichomonascaceae</taxon>
        <taxon>Trichomonascus</taxon>
        <taxon>Trichomonascus ciferrii complex</taxon>
    </lineage>
</organism>
<dbReference type="Proteomes" id="UP000761534">
    <property type="component" value="Unassembled WGS sequence"/>
</dbReference>
<name>A0A642V873_9ASCO</name>
<keyword evidence="2" id="KW-0812">Transmembrane</keyword>
<dbReference type="VEuPathDB" id="FungiDB:TRICI_002060"/>
<feature type="transmembrane region" description="Helical" evidence="2">
    <location>
        <begin position="108"/>
        <end position="125"/>
    </location>
</feature>
<keyword evidence="4" id="KW-1185">Reference proteome</keyword>
<dbReference type="EMBL" id="SWFS01000140">
    <property type="protein sequence ID" value="KAA8915787.1"/>
    <property type="molecule type" value="Genomic_DNA"/>
</dbReference>
<reference evidence="3" key="1">
    <citation type="journal article" date="2019" name="G3 (Bethesda)">
        <title>Genome Assemblies of Two Rare Opportunistic Yeast Pathogens: Diutina rugosa (syn. Candida rugosa) and Trichomonascus ciferrii (syn. Candida ciferrii).</title>
        <authorList>
            <person name="Mixao V."/>
            <person name="Saus E."/>
            <person name="Hansen A.P."/>
            <person name="Lass-Florl C."/>
            <person name="Gabaldon T."/>
        </authorList>
    </citation>
    <scope>NUCLEOTIDE SEQUENCE</scope>
    <source>
        <strain evidence="3">CBS 4856</strain>
    </source>
</reference>
<keyword evidence="2" id="KW-1133">Transmembrane helix</keyword>
<evidence type="ECO:0000256" key="1">
    <source>
        <dbReference type="SAM" id="MobiDB-lite"/>
    </source>
</evidence>
<accession>A0A642V873</accession>
<evidence type="ECO:0000313" key="4">
    <source>
        <dbReference type="Proteomes" id="UP000761534"/>
    </source>
</evidence>
<comment type="caution">
    <text evidence="3">The sequence shown here is derived from an EMBL/GenBank/DDBJ whole genome shotgun (WGS) entry which is preliminary data.</text>
</comment>
<proteinExistence type="predicted"/>
<evidence type="ECO:0000256" key="2">
    <source>
        <dbReference type="SAM" id="Phobius"/>
    </source>
</evidence>
<protein>
    <submittedName>
        <fullName evidence="3">Uncharacterized protein</fullName>
    </submittedName>
</protein>
<feature type="compositionally biased region" description="Polar residues" evidence="1">
    <location>
        <begin position="1"/>
        <end position="10"/>
    </location>
</feature>
<dbReference type="OrthoDB" id="4087768at2759"/>
<evidence type="ECO:0000313" key="3">
    <source>
        <dbReference type="EMBL" id="KAA8915787.1"/>
    </source>
</evidence>
<dbReference type="AlphaFoldDB" id="A0A642V873"/>